<dbReference type="InterPro" id="IPR042099">
    <property type="entry name" value="ANL_N_sf"/>
</dbReference>
<dbReference type="EMBL" id="FOTW01000015">
    <property type="protein sequence ID" value="SFM21658.1"/>
    <property type="molecule type" value="Genomic_DNA"/>
</dbReference>
<evidence type="ECO:0000313" key="2">
    <source>
        <dbReference type="Proteomes" id="UP000199470"/>
    </source>
</evidence>
<dbReference type="Proteomes" id="UP000199470">
    <property type="component" value="Unassembled WGS sequence"/>
</dbReference>
<gene>
    <name evidence="1" type="ORF">SAMN02982985_03210</name>
</gene>
<keyword evidence="1" id="KW-0436">Ligase</keyword>
<sequence length="425" mass="46172">MNSHIEDLVRHARRHAPFYAELYRSLPASGWQLQDLPLIDPADYWQHSMPLSSWPVLTGPITDGHVFKTGGSSGDGKLSVYTRAEWSDFVRAFGAALGTRLRAGDRVANLFFAGDLYTSFLFIHSALAESPVPICEYPFTGAMELAALAQAVKVHQINVLACVPAQLMRFAGHLAANELVLPGVSTVLYGGESLFADQITLLKQTFPNAIFASIGCAGVDSGLVGASTPDCALGEHRVFDDETIVEIVDEASGLAIDGAGQSGMLVVTNLKRRLMPLIRYPTGDLAAWCEPAGGAQRKFVLRGRASQGRRVRVGTLSLFPEDIDALVREQIGNIMWQLAISRADGLDQLALRLVADQYIDTAVADRLRAALLTRSPPIQAGIEQGQLRLRVEHCPLARARFHPRSGKLMRIVDQRDYAAAAECST</sequence>
<dbReference type="SUPFAM" id="SSF56801">
    <property type="entry name" value="Acetyl-CoA synthetase-like"/>
    <property type="match status" value="1"/>
</dbReference>
<dbReference type="OrthoDB" id="5298740at2"/>
<dbReference type="RefSeq" id="WP_093388704.1">
    <property type="nucleotide sequence ID" value="NZ_FOTW01000015.1"/>
</dbReference>
<dbReference type="PANTHER" id="PTHR43845:SF1">
    <property type="entry name" value="BLR5969 PROTEIN"/>
    <property type="match status" value="1"/>
</dbReference>
<name>A0A1I4P1M9_9BURK</name>
<dbReference type="GO" id="GO:0016874">
    <property type="term" value="F:ligase activity"/>
    <property type="evidence" value="ECO:0007669"/>
    <property type="project" value="UniProtKB-KW"/>
</dbReference>
<keyword evidence="2" id="KW-1185">Reference proteome</keyword>
<dbReference type="STRING" id="758825.SAMN02982985_03210"/>
<protein>
    <submittedName>
        <fullName evidence="1">Phenylacetate-CoA ligase</fullName>
    </submittedName>
</protein>
<proteinExistence type="predicted"/>
<reference evidence="1 2" key="1">
    <citation type="submission" date="2016-10" db="EMBL/GenBank/DDBJ databases">
        <authorList>
            <person name="de Groot N.N."/>
        </authorList>
    </citation>
    <scope>NUCLEOTIDE SEQUENCE [LARGE SCALE GENOMIC DNA]</scope>
    <source>
        <strain evidence="1 2">ATCC 43154</strain>
    </source>
</reference>
<accession>A0A1I4P1M9</accession>
<organism evidence="1 2">
    <name type="scientific">Rugamonas rubra</name>
    <dbReference type="NCBI Taxonomy" id="758825"/>
    <lineage>
        <taxon>Bacteria</taxon>
        <taxon>Pseudomonadati</taxon>
        <taxon>Pseudomonadota</taxon>
        <taxon>Betaproteobacteria</taxon>
        <taxon>Burkholderiales</taxon>
        <taxon>Oxalobacteraceae</taxon>
        <taxon>Telluria group</taxon>
        <taxon>Rugamonas</taxon>
    </lineage>
</organism>
<dbReference type="AlphaFoldDB" id="A0A1I4P1M9"/>
<dbReference type="PANTHER" id="PTHR43845">
    <property type="entry name" value="BLR5969 PROTEIN"/>
    <property type="match status" value="1"/>
</dbReference>
<evidence type="ECO:0000313" key="1">
    <source>
        <dbReference type="EMBL" id="SFM21658.1"/>
    </source>
</evidence>
<dbReference type="Gene3D" id="3.40.50.12780">
    <property type="entry name" value="N-terminal domain of ligase-like"/>
    <property type="match status" value="1"/>
</dbReference>